<dbReference type="InterPro" id="IPR002110">
    <property type="entry name" value="Ankyrin_rpt"/>
</dbReference>
<organism evidence="9">
    <name type="scientific">Chromera velia CCMP2878</name>
    <dbReference type="NCBI Taxonomy" id="1169474"/>
    <lineage>
        <taxon>Eukaryota</taxon>
        <taxon>Sar</taxon>
        <taxon>Alveolata</taxon>
        <taxon>Colpodellida</taxon>
        <taxon>Chromeraceae</taxon>
        <taxon>Chromera</taxon>
    </lineage>
</organism>
<feature type="repeat" description="ANK" evidence="5">
    <location>
        <begin position="399"/>
        <end position="431"/>
    </location>
</feature>
<dbReference type="InterPro" id="IPR036770">
    <property type="entry name" value="Ankyrin_rpt-contain_sf"/>
</dbReference>
<feature type="transmembrane region" description="Helical" evidence="7">
    <location>
        <begin position="1146"/>
        <end position="1167"/>
    </location>
</feature>
<feature type="compositionally biased region" description="Low complexity" evidence="6">
    <location>
        <begin position="86"/>
        <end position="99"/>
    </location>
</feature>
<keyword evidence="2 7" id="KW-0812">Transmembrane</keyword>
<dbReference type="PROSITE" id="PS50088">
    <property type="entry name" value="ANK_REPEAT"/>
    <property type="match status" value="3"/>
</dbReference>
<feature type="transmembrane region" description="Helical" evidence="7">
    <location>
        <begin position="966"/>
        <end position="985"/>
    </location>
</feature>
<gene>
    <name evidence="9" type="ORF">Cvel_7266</name>
</gene>
<evidence type="ECO:0000256" key="1">
    <source>
        <dbReference type="ARBA" id="ARBA00004141"/>
    </source>
</evidence>
<dbReference type="Pfam" id="PF12796">
    <property type="entry name" value="Ank_2"/>
    <property type="match status" value="1"/>
</dbReference>
<dbReference type="VEuPathDB" id="CryptoDB:Cvel_7266"/>
<evidence type="ECO:0000256" key="5">
    <source>
        <dbReference type="PROSITE-ProRule" id="PRU00023"/>
    </source>
</evidence>
<feature type="compositionally biased region" description="Basic and acidic residues" evidence="6">
    <location>
        <begin position="142"/>
        <end position="165"/>
    </location>
</feature>
<evidence type="ECO:0000259" key="8">
    <source>
        <dbReference type="Pfam" id="PF00520"/>
    </source>
</evidence>
<feature type="compositionally biased region" description="Low complexity" evidence="6">
    <location>
        <begin position="54"/>
        <end position="67"/>
    </location>
</feature>
<dbReference type="PANTHER" id="PTHR24184:SF11">
    <property type="entry name" value="ANKYRIN REPEAT AND SOCS BOX CONTAINING 3"/>
    <property type="match status" value="1"/>
</dbReference>
<dbReference type="PROSITE" id="PS50297">
    <property type="entry name" value="ANK_REP_REGION"/>
    <property type="match status" value="3"/>
</dbReference>
<feature type="transmembrane region" description="Helical" evidence="7">
    <location>
        <begin position="997"/>
        <end position="1022"/>
    </location>
</feature>
<feature type="transmembrane region" description="Helical" evidence="7">
    <location>
        <begin position="920"/>
        <end position="946"/>
    </location>
</feature>
<feature type="transmembrane region" description="Helical" evidence="7">
    <location>
        <begin position="739"/>
        <end position="757"/>
    </location>
</feature>
<keyword evidence="4 7" id="KW-0472">Membrane</keyword>
<feature type="compositionally biased region" description="Basic and acidic residues" evidence="6">
    <location>
        <begin position="1"/>
        <end position="10"/>
    </location>
</feature>
<feature type="region of interest" description="Disordered" evidence="6">
    <location>
        <begin position="183"/>
        <end position="346"/>
    </location>
</feature>
<feature type="compositionally biased region" description="Basic and acidic residues" evidence="6">
    <location>
        <begin position="257"/>
        <end position="271"/>
    </location>
</feature>
<feature type="compositionally biased region" description="Basic and acidic residues" evidence="6">
    <location>
        <begin position="70"/>
        <end position="82"/>
    </location>
</feature>
<feature type="transmembrane region" description="Helical" evidence="7">
    <location>
        <begin position="804"/>
        <end position="826"/>
    </location>
</feature>
<feature type="transmembrane region" description="Helical" evidence="7">
    <location>
        <begin position="660"/>
        <end position="682"/>
    </location>
</feature>
<dbReference type="GO" id="GO:0016020">
    <property type="term" value="C:membrane"/>
    <property type="evidence" value="ECO:0007669"/>
    <property type="project" value="UniProtKB-SubCell"/>
</dbReference>
<feature type="repeat" description="ANK" evidence="5">
    <location>
        <begin position="465"/>
        <end position="497"/>
    </location>
</feature>
<dbReference type="PRINTS" id="PR01415">
    <property type="entry name" value="ANKYRIN"/>
</dbReference>
<dbReference type="SMART" id="SM00248">
    <property type="entry name" value="ANK"/>
    <property type="match status" value="5"/>
</dbReference>
<name>A0A0G4HKS6_9ALVE</name>
<keyword evidence="3 7" id="KW-1133">Transmembrane helix</keyword>
<feature type="transmembrane region" description="Helical" evidence="7">
    <location>
        <begin position="1179"/>
        <end position="1200"/>
    </location>
</feature>
<feature type="repeat" description="ANK" evidence="5">
    <location>
        <begin position="432"/>
        <end position="464"/>
    </location>
</feature>
<protein>
    <recommendedName>
        <fullName evidence="8">Ion transport domain-containing protein</fullName>
    </recommendedName>
</protein>
<feature type="domain" description="Ion transport" evidence="8">
    <location>
        <begin position="706"/>
        <end position="911"/>
    </location>
</feature>
<feature type="region of interest" description="Disordered" evidence="6">
    <location>
        <begin position="1215"/>
        <end position="1240"/>
    </location>
</feature>
<dbReference type="SUPFAM" id="SSF48403">
    <property type="entry name" value="Ankyrin repeat"/>
    <property type="match status" value="1"/>
</dbReference>
<dbReference type="EMBL" id="CDMZ01002998">
    <property type="protein sequence ID" value="CEM44723.1"/>
    <property type="molecule type" value="Genomic_DNA"/>
</dbReference>
<feature type="compositionally biased region" description="Polar residues" evidence="6">
    <location>
        <begin position="212"/>
        <end position="229"/>
    </location>
</feature>
<dbReference type="AlphaFoldDB" id="A0A0G4HKS6"/>
<feature type="transmembrane region" description="Helical" evidence="7">
    <location>
        <begin position="702"/>
        <end position="719"/>
    </location>
</feature>
<feature type="transmembrane region" description="Helical" evidence="7">
    <location>
        <begin position="763"/>
        <end position="784"/>
    </location>
</feature>
<dbReference type="GO" id="GO:0005216">
    <property type="term" value="F:monoatomic ion channel activity"/>
    <property type="evidence" value="ECO:0007669"/>
    <property type="project" value="InterPro"/>
</dbReference>
<accession>A0A0G4HKS6</accession>
<comment type="subcellular location">
    <subcellularLocation>
        <location evidence="1">Membrane</location>
        <topology evidence="1">Multi-pass membrane protein</topology>
    </subcellularLocation>
</comment>
<feature type="transmembrane region" description="Helical" evidence="7">
    <location>
        <begin position="872"/>
        <end position="899"/>
    </location>
</feature>
<reference evidence="9" key="1">
    <citation type="submission" date="2014-11" db="EMBL/GenBank/DDBJ databases">
        <authorList>
            <person name="Otto D Thomas"/>
            <person name="Naeem Raeece"/>
        </authorList>
    </citation>
    <scope>NUCLEOTIDE SEQUENCE</scope>
</reference>
<evidence type="ECO:0000256" key="4">
    <source>
        <dbReference type="ARBA" id="ARBA00023136"/>
    </source>
</evidence>
<evidence type="ECO:0000313" key="9">
    <source>
        <dbReference type="EMBL" id="CEM44723.1"/>
    </source>
</evidence>
<sequence>MPTLNGEHHIYPLNSPNSVGERNEWESVDSEEDERQQSELESLGHLCSRRRSRSGSSHLSSSSSSVSADLAREEAEVQEKIEVMPSISSASSSSSSSSSPEMRSTVQKRGRRESKTKGVLQKAREKVNSRGVLPLVRSSASDSERRGDHYEAAEGERGGVGRESAERISSFGWSHFERIVEDASSGGPKVKKLPSRLPSNPPTEKAEGGQGTTPKTPQVPGTSALTPGTKSRPAPVPATPSQAPSPEATAAGSPLSKEGRKGEGGSEKVEEGSPQPQGAEEGGGMAGPPALSLPIPRGKGRSSILKKDTPGSRWGNLMEIPQGPEEMEGAKGPAPPRGGKAEPLGSFKRPVLVPLHTDDWKEEATENWTEGTAFHLAAFKGYKDTLKQMMKKIDFEFQNGMTPVHLAAMEGHAETVTQLLYMGADVNEKTNDGTTPLHLAALNGQVDVAQSLVENEADVYAEDANSNTPLHLAAENGQEKAATVLLNNGADMTEKQEELLSPEAADRLFSWAPELRSLDYLRTLCGDSEAAAKAGTKGLGKMFDVLLSRAVTRRDPLCFCLEAIRVCKQRDRLVDDYLSHEFRKGTERLRFLCNLLLATEDAEGLVKRGGRRLLHLVASTDEREMARHPDIVKALEEENNPLPFYGIDGMFNPSSWRMMMFVSLLLLICSCFLSASGLVVLVGDPDLTITAETIRQVLQTPLGVPIIAVVYLSICHLHVELREMLATHPGQYLSSPLNILEALAYVMLIIGTIVALLSDVMAANLYTMLILCGFTLSLRILVYAMSLNYVGALVFTAVRMMGDVMIFSVLLVFLLVIFSATVFFLAQSYPALVEYEDLPTFQSFENTFLDLFNSLIGLYEPNVYPFQAAVDVGATVVALFIVLWMIVAVIMMLNFLIALMSKSYDTVEKDTAGYIALFRLRLWATVTALSPEVRLPPFISLWFFWLTWVKRKVNSENYDDSPGYRMFVNCVVIVQFACYAPFMIFQITSLRGTRRRILWLVIWFVTIALYPLVVFLAGAAFICAPQKRLKWWSQPGHINLEMSWLTQSPDLAARETNEKHVKIRTGALEQLRLEELKTAAVQVDVKRKITVGWSESREALSGRESGVPPHPPDVELRKRAFGVTAPVTCVSHWVFEFFLPLESFSAVKGVVGGICLASGTTWGIVTFLDPDFETLIEQIIAVVLVVVSHVFSISWIRGALQHRMNERLREEHANGIFRSDESRGGDTEQTEAGIGQRRCT</sequence>
<keyword evidence="5" id="KW-0040">ANK repeat</keyword>
<evidence type="ECO:0000256" key="6">
    <source>
        <dbReference type="SAM" id="MobiDB-lite"/>
    </source>
</evidence>
<evidence type="ECO:0000256" key="3">
    <source>
        <dbReference type="ARBA" id="ARBA00022989"/>
    </source>
</evidence>
<feature type="compositionally biased region" description="Basic and acidic residues" evidence="6">
    <location>
        <begin position="1215"/>
        <end position="1226"/>
    </location>
</feature>
<proteinExistence type="predicted"/>
<evidence type="ECO:0000256" key="2">
    <source>
        <dbReference type="ARBA" id="ARBA00022692"/>
    </source>
</evidence>
<evidence type="ECO:0000256" key="7">
    <source>
        <dbReference type="SAM" id="Phobius"/>
    </source>
</evidence>
<dbReference type="Pfam" id="PF00520">
    <property type="entry name" value="Ion_trans"/>
    <property type="match status" value="1"/>
</dbReference>
<dbReference type="Gene3D" id="1.25.40.20">
    <property type="entry name" value="Ankyrin repeat-containing domain"/>
    <property type="match status" value="1"/>
</dbReference>
<dbReference type="InterPro" id="IPR005821">
    <property type="entry name" value="Ion_trans_dom"/>
</dbReference>
<dbReference type="PANTHER" id="PTHR24184">
    <property type="entry name" value="SI:CH211-189E2.2"/>
    <property type="match status" value="1"/>
</dbReference>
<feature type="region of interest" description="Disordered" evidence="6">
    <location>
        <begin position="1"/>
        <end position="165"/>
    </location>
</feature>